<organism evidence="2 3">
    <name type="scientific">Ditylenchus destructor</name>
    <dbReference type="NCBI Taxonomy" id="166010"/>
    <lineage>
        <taxon>Eukaryota</taxon>
        <taxon>Metazoa</taxon>
        <taxon>Ecdysozoa</taxon>
        <taxon>Nematoda</taxon>
        <taxon>Chromadorea</taxon>
        <taxon>Rhabditida</taxon>
        <taxon>Tylenchina</taxon>
        <taxon>Tylenchomorpha</taxon>
        <taxon>Sphaerularioidea</taxon>
        <taxon>Anguinidae</taxon>
        <taxon>Anguininae</taxon>
        <taxon>Ditylenchus</taxon>
    </lineage>
</organism>
<feature type="chain" id="PRO_5042097855" evidence="1">
    <location>
        <begin position="22"/>
        <end position="130"/>
    </location>
</feature>
<proteinExistence type="predicted"/>
<reference evidence="2" key="1">
    <citation type="submission" date="2022-01" db="EMBL/GenBank/DDBJ databases">
        <title>Genome Sequence Resource for Two Populations of Ditylenchus destructor, the Migratory Endoparasitic Phytonematode.</title>
        <authorList>
            <person name="Zhang H."/>
            <person name="Lin R."/>
            <person name="Xie B."/>
        </authorList>
    </citation>
    <scope>NUCLEOTIDE SEQUENCE</scope>
    <source>
        <strain evidence="2">BazhouSP</strain>
    </source>
</reference>
<name>A0AAD4QYE5_9BILA</name>
<protein>
    <submittedName>
        <fullName evidence="2">Uncharacterized protein</fullName>
    </submittedName>
</protein>
<keyword evidence="3" id="KW-1185">Reference proteome</keyword>
<sequence>MNRSTLLVFLCVFALSEVLLAAGLGRIRGFAPMMKLERHEPYCAPYCAPCALRCGCATESECYEVRKNFRKNAGIFTFGLWNGGYCREGLKPFTEKSCARACKSFGVRSGEVSEDGMNCHCNENVCITSF</sequence>
<dbReference type="EMBL" id="JAKKPZ010000234">
    <property type="protein sequence ID" value="KAI1698117.1"/>
    <property type="molecule type" value="Genomic_DNA"/>
</dbReference>
<accession>A0AAD4QYE5</accession>
<feature type="signal peptide" evidence="1">
    <location>
        <begin position="1"/>
        <end position="21"/>
    </location>
</feature>
<dbReference type="Proteomes" id="UP001201812">
    <property type="component" value="Unassembled WGS sequence"/>
</dbReference>
<evidence type="ECO:0000313" key="2">
    <source>
        <dbReference type="EMBL" id="KAI1698117.1"/>
    </source>
</evidence>
<keyword evidence="1" id="KW-0732">Signal</keyword>
<evidence type="ECO:0000256" key="1">
    <source>
        <dbReference type="SAM" id="SignalP"/>
    </source>
</evidence>
<evidence type="ECO:0000313" key="3">
    <source>
        <dbReference type="Proteomes" id="UP001201812"/>
    </source>
</evidence>
<dbReference type="AlphaFoldDB" id="A0AAD4QYE5"/>
<gene>
    <name evidence="2" type="ORF">DdX_18095</name>
</gene>
<comment type="caution">
    <text evidence="2">The sequence shown here is derived from an EMBL/GenBank/DDBJ whole genome shotgun (WGS) entry which is preliminary data.</text>
</comment>